<dbReference type="PANTHER" id="PTHR30629">
    <property type="entry name" value="PROPHAGE INTEGRASE"/>
    <property type="match status" value="1"/>
</dbReference>
<comment type="similarity">
    <text evidence="1">Belongs to the 'phage' integrase family.</text>
</comment>
<keyword evidence="4" id="KW-0233">DNA recombination</keyword>
<proteinExistence type="inferred from homology"/>
<dbReference type="Pfam" id="PF00589">
    <property type="entry name" value="Phage_integrase"/>
    <property type="match status" value="1"/>
</dbReference>
<keyword evidence="2" id="KW-0229">DNA integration</keyword>
<dbReference type="Gene3D" id="3.30.160.390">
    <property type="entry name" value="Integrase, DNA-binding domain"/>
    <property type="match status" value="1"/>
</dbReference>
<dbReference type="InterPro" id="IPR025166">
    <property type="entry name" value="Integrase_DNA_bind_dom"/>
</dbReference>
<dbReference type="PANTHER" id="PTHR30629:SF2">
    <property type="entry name" value="PROPHAGE INTEGRASE INTS-RELATED"/>
    <property type="match status" value="1"/>
</dbReference>
<dbReference type="GO" id="GO:0015074">
    <property type="term" value="P:DNA integration"/>
    <property type="evidence" value="ECO:0007669"/>
    <property type="project" value="UniProtKB-KW"/>
</dbReference>
<evidence type="ECO:0000256" key="1">
    <source>
        <dbReference type="ARBA" id="ARBA00008857"/>
    </source>
</evidence>
<evidence type="ECO:0000313" key="9">
    <source>
        <dbReference type="Proteomes" id="UP000325641"/>
    </source>
</evidence>
<name>A0A5P6PEH5_9BRAD</name>
<dbReference type="Pfam" id="PF13356">
    <property type="entry name" value="Arm-DNA-bind_3"/>
    <property type="match status" value="1"/>
</dbReference>
<reference evidence="9" key="1">
    <citation type="submission" date="2019-10" db="EMBL/GenBank/DDBJ databases">
        <title>Complete Genome Sequence of Bradyrhizobium betae type strain PL7HG1T.</title>
        <authorList>
            <person name="Bromfield E.S.P."/>
            <person name="Cloutier S."/>
        </authorList>
    </citation>
    <scope>NUCLEOTIDE SEQUENCE [LARGE SCALE GENOMIC DNA]</scope>
    <source>
        <strain evidence="9">PL7HG1</strain>
    </source>
</reference>
<organism evidence="8 9">
    <name type="scientific">Bradyrhizobium betae</name>
    <dbReference type="NCBI Taxonomy" id="244734"/>
    <lineage>
        <taxon>Bacteria</taxon>
        <taxon>Pseudomonadati</taxon>
        <taxon>Pseudomonadota</taxon>
        <taxon>Alphaproteobacteria</taxon>
        <taxon>Hyphomicrobiales</taxon>
        <taxon>Nitrobacteraceae</taxon>
        <taxon>Bradyrhizobium</taxon>
    </lineage>
</organism>
<dbReference type="InterPro" id="IPR013762">
    <property type="entry name" value="Integrase-like_cat_sf"/>
</dbReference>
<dbReference type="Gene3D" id="1.10.150.130">
    <property type="match status" value="1"/>
</dbReference>
<evidence type="ECO:0000259" key="7">
    <source>
        <dbReference type="PROSITE" id="PS51900"/>
    </source>
</evidence>
<keyword evidence="3 5" id="KW-0238">DNA-binding</keyword>
<protein>
    <submittedName>
        <fullName evidence="8">Tyrosine-type recombinase/integrase</fullName>
    </submittedName>
</protein>
<dbReference type="GO" id="GO:0003677">
    <property type="term" value="F:DNA binding"/>
    <property type="evidence" value="ECO:0007669"/>
    <property type="project" value="UniProtKB-UniRule"/>
</dbReference>
<dbReference type="EMBL" id="CP044543">
    <property type="protein sequence ID" value="QFI76737.1"/>
    <property type="molecule type" value="Genomic_DNA"/>
</dbReference>
<dbReference type="InterPro" id="IPR050808">
    <property type="entry name" value="Phage_Integrase"/>
</dbReference>
<dbReference type="Gene3D" id="1.10.443.10">
    <property type="entry name" value="Intergrase catalytic core"/>
    <property type="match status" value="1"/>
</dbReference>
<dbReference type="CDD" id="cd00801">
    <property type="entry name" value="INT_P4_C"/>
    <property type="match status" value="1"/>
</dbReference>
<dbReference type="OrthoDB" id="9795573at2"/>
<gene>
    <name evidence="8" type="ORF">F8237_32655</name>
</gene>
<evidence type="ECO:0000256" key="3">
    <source>
        <dbReference type="ARBA" id="ARBA00023125"/>
    </source>
</evidence>
<evidence type="ECO:0000256" key="5">
    <source>
        <dbReference type="PROSITE-ProRule" id="PRU01248"/>
    </source>
</evidence>
<feature type="domain" description="Tyr recombinase" evidence="6">
    <location>
        <begin position="216"/>
        <end position="388"/>
    </location>
</feature>
<dbReference type="PROSITE" id="PS51898">
    <property type="entry name" value="TYR_RECOMBINASE"/>
    <property type="match status" value="1"/>
</dbReference>
<dbReference type="SUPFAM" id="SSF56349">
    <property type="entry name" value="DNA breaking-rejoining enzymes"/>
    <property type="match status" value="1"/>
</dbReference>
<sequence length="409" mass="46457">MAGRLKPLDVERQIKPGKYPDGDGLYLIITGPTSKSWSYRYWKDGKERWHGLGSLKDVSLKDARLARDAARLRVRGDRSTAGVDIVQERRKAREEAKAVEAKVALPTFEECAEAYIRANWSTWSEKHRNQWPSSLKRYAYPLIGKLMIPEIKPSHIHDLLQPIWLGKRETANRVRGRIETIIARNVDIDDPDFRNPAELTRQLREKLPKRPKRVIRHHPALPYTEAPAFMKLLAGASGTAAAMLRFLIFTACRTNEAVEGHWSEIDRPGSTWKIPGERMKMDQDHHVPLTDPALAVLDEMRDSRQGELIFTNPDGGAFSENAMLAVLDRLGYGHVTVHGFRSTFATWAEECTDYPDGVREAALAHKYKSETTAAYQRGQKLEKRRALMTDWAAFLTGSNVCHLNDRRAG</sequence>
<dbReference type="AlphaFoldDB" id="A0A5P6PEH5"/>
<dbReference type="RefSeq" id="WP_151650185.1">
    <property type="nucleotide sequence ID" value="NZ_CP044543.1"/>
</dbReference>
<dbReference type="InterPro" id="IPR053876">
    <property type="entry name" value="Phage_int_M"/>
</dbReference>
<accession>A0A5P6PEH5</accession>
<dbReference type="Pfam" id="PF22022">
    <property type="entry name" value="Phage_int_M"/>
    <property type="match status" value="1"/>
</dbReference>
<dbReference type="KEGG" id="bbet:F8237_32655"/>
<dbReference type="InterPro" id="IPR002104">
    <property type="entry name" value="Integrase_catalytic"/>
</dbReference>
<evidence type="ECO:0000313" key="8">
    <source>
        <dbReference type="EMBL" id="QFI76737.1"/>
    </source>
</evidence>
<dbReference type="PROSITE" id="PS51900">
    <property type="entry name" value="CB"/>
    <property type="match status" value="1"/>
</dbReference>
<dbReference type="InterPro" id="IPR011010">
    <property type="entry name" value="DNA_brk_join_enz"/>
</dbReference>
<dbReference type="Proteomes" id="UP000325641">
    <property type="component" value="Chromosome"/>
</dbReference>
<dbReference type="GO" id="GO:0006310">
    <property type="term" value="P:DNA recombination"/>
    <property type="evidence" value="ECO:0007669"/>
    <property type="project" value="UniProtKB-KW"/>
</dbReference>
<dbReference type="InterPro" id="IPR044068">
    <property type="entry name" value="CB"/>
</dbReference>
<evidence type="ECO:0000256" key="2">
    <source>
        <dbReference type="ARBA" id="ARBA00022908"/>
    </source>
</evidence>
<evidence type="ECO:0000259" key="6">
    <source>
        <dbReference type="PROSITE" id="PS51898"/>
    </source>
</evidence>
<feature type="domain" description="Core-binding (CB)" evidence="7">
    <location>
        <begin position="106"/>
        <end position="186"/>
    </location>
</feature>
<dbReference type="InterPro" id="IPR038488">
    <property type="entry name" value="Integrase_DNA-bd_sf"/>
</dbReference>
<evidence type="ECO:0000256" key="4">
    <source>
        <dbReference type="ARBA" id="ARBA00023172"/>
    </source>
</evidence>
<dbReference type="InterPro" id="IPR010998">
    <property type="entry name" value="Integrase_recombinase_N"/>
</dbReference>